<evidence type="ECO:0000313" key="2">
    <source>
        <dbReference type="RefSeq" id="XP_030762544.1"/>
    </source>
</evidence>
<evidence type="ECO:0000313" key="1">
    <source>
        <dbReference type="Proteomes" id="UP000504635"/>
    </source>
</evidence>
<proteinExistence type="predicted"/>
<dbReference type="InParanoid" id="A0A6J2YHF3"/>
<protein>
    <submittedName>
        <fullName evidence="2">Uncharacterized protein LOC115887293</fullName>
    </submittedName>
</protein>
<dbReference type="AlphaFoldDB" id="A0A6J2YHF3"/>
<organism evidence="1 2">
    <name type="scientific">Sitophilus oryzae</name>
    <name type="common">Rice weevil</name>
    <name type="synonym">Curculio oryzae</name>
    <dbReference type="NCBI Taxonomy" id="7048"/>
    <lineage>
        <taxon>Eukaryota</taxon>
        <taxon>Metazoa</taxon>
        <taxon>Ecdysozoa</taxon>
        <taxon>Arthropoda</taxon>
        <taxon>Hexapoda</taxon>
        <taxon>Insecta</taxon>
        <taxon>Pterygota</taxon>
        <taxon>Neoptera</taxon>
        <taxon>Endopterygota</taxon>
        <taxon>Coleoptera</taxon>
        <taxon>Polyphaga</taxon>
        <taxon>Cucujiformia</taxon>
        <taxon>Curculionidae</taxon>
        <taxon>Dryophthorinae</taxon>
        <taxon>Sitophilus</taxon>
    </lineage>
</organism>
<accession>A0A6J2YHF3</accession>
<dbReference type="Proteomes" id="UP000504635">
    <property type="component" value="Unplaced"/>
</dbReference>
<dbReference type="KEGG" id="soy:115887293"/>
<gene>
    <name evidence="2" type="primary">LOC115887293</name>
</gene>
<name>A0A6J2YHF3_SITOR</name>
<keyword evidence="1" id="KW-1185">Reference proteome</keyword>
<dbReference type="OrthoDB" id="10059378at2759"/>
<dbReference type="GeneID" id="115887293"/>
<reference evidence="2" key="1">
    <citation type="submission" date="2025-08" db="UniProtKB">
        <authorList>
            <consortium name="RefSeq"/>
        </authorList>
    </citation>
    <scope>IDENTIFICATION</scope>
    <source>
        <tissue evidence="2">Gonads</tissue>
    </source>
</reference>
<sequence length="197" mass="22328">MTDDDADTLIVTTAVAISDNLPEGTVAVVSEDTDIRVLLIHYCHKRLFMIPPGKVSKPNKIIDISALQQKLGDLKNVILSVHAISGCDTTSAVFNKGKINLVNTVQKKKLFELLKEFYNPEATKEKLEEVTSQFFIAAYVKNSTKKVGLDSARYMLYQQYVAKRSLLIPTSSWHHYHLPPIVRNIMDLEFFIRYRLG</sequence>
<dbReference type="RefSeq" id="XP_030762544.1">
    <property type="nucleotide sequence ID" value="XM_030906684.1"/>
</dbReference>